<evidence type="ECO:0000313" key="1">
    <source>
        <dbReference type="EMBL" id="KAF3451287.1"/>
    </source>
</evidence>
<comment type="caution">
    <text evidence="1">The sequence shown here is derived from an EMBL/GenBank/DDBJ whole genome shotgun (WGS) entry which is preliminary data.</text>
</comment>
<accession>A0A8K0HEV1</accession>
<organism evidence="1 2">
    <name type="scientific">Rhamnella rubrinervis</name>
    <dbReference type="NCBI Taxonomy" id="2594499"/>
    <lineage>
        <taxon>Eukaryota</taxon>
        <taxon>Viridiplantae</taxon>
        <taxon>Streptophyta</taxon>
        <taxon>Embryophyta</taxon>
        <taxon>Tracheophyta</taxon>
        <taxon>Spermatophyta</taxon>
        <taxon>Magnoliopsida</taxon>
        <taxon>eudicotyledons</taxon>
        <taxon>Gunneridae</taxon>
        <taxon>Pentapetalae</taxon>
        <taxon>rosids</taxon>
        <taxon>fabids</taxon>
        <taxon>Rosales</taxon>
        <taxon>Rhamnaceae</taxon>
        <taxon>rhamnoid group</taxon>
        <taxon>Rhamneae</taxon>
        <taxon>Rhamnella</taxon>
    </lineage>
</organism>
<name>A0A8K0HEV1_9ROSA</name>
<reference evidence="1" key="1">
    <citation type="submission" date="2020-03" db="EMBL/GenBank/DDBJ databases">
        <title>A high-quality chromosome-level genome assembly of a woody plant with both climbing and erect habits, Rhamnella rubrinervis.</title>
        <authorList>
            <person name="Lu Z."/>
            <person name="Yang Y."/>
            <person name="Zhu X."/>
            <person name="Sun Y."/>
        </authorList>
    </citation>
    <scope>NUCLEOTIDE SEQUENCE</scope>
    <source>
        <strain evidence="1">BYM</strain>
        <tissue evidence="1">Leaf</tissue>
    </source>
</reference>
<evidence type="ECO:0000313" key="2">
    <source>
        <dbReference type="Proteomes" id="UP000796880"/>
    </source>
</evidence>
<dbReference type="AlphaFoldDB" id="A0A8K0HEV1"/>
<gene>
    <name evidence="1" type="ORF">FNV43_RR07382</name>
</gene>
<sequence length="163" mass="17698">MTSRKSKKLHTVGRTVVKLGTISVGKGSGEPSGGRLTGLGDLSGGCYNICAHVLVYVGGLIKDYNEGLTNALWPELLASVCACMARMNVDLKNLRGGVRLLGKIVRPLDFEEVCDAESRYEPLKKGSKADPIVVSDSKEADHDVLEANKRKWDTAFDMMLDEE</sequence>
<protein>
    <submittedName>
        <fullName evidence="1">Uncharacterized protein</fullName>
    </submittedName>
</protein>
<dbReference type="Proteomes" id="UP000796880">
    <property type="component" value="Unassembled WGS sequence"/>
</dbReference>
<keyword evidence="2" id="KW-1185">Reference proteome</keyword>
<proteinExistence type="predicted"/>
<dbReference type="EMBL" id="VOIH02000003">
    <property type="protein sequence ID" value="KAF3451287.1"/>
    <property type="molecule type" value="Genomic_DNA"/>
</dbReference>